<name>A0A7T7RFD8_9ACTN</name>
<evidence type="ECO:0000259" key="1">
    <source>
        <dbReference type="Pfam" id="PF19266"/>
    </source>
</evidence>
<feature type="domain" description="Contractile injection system tube protein N-terminal" evidence="1">
    <location>
        <begin position="28"/>
        <end position="205"/>
    </location>
</feature>
<evidence type="ECO:0000313" key="2">
    <source>
        <dbReference type="EMBL" id="QQM44580.1"/>
    </source>
</evidence>
<proteinExistence type="predicted"/>
<reference evidence="2 3" key="1">
    <citation type="submission" date="2020-12" db="EMBL/GenBank/DDBJ databases">
        <title>A novel species.</title>
        <authorList>
            <person name="Li K."/>
        </authorList>
    </citation>
    <scope>NUCLEOTIDE SEQUENCE [LARGE SCALE GENOMIC DNA]</scope>
    <source>
        <strain evidence="2 3">ZYC-3</strain>
    </source>
</reference>
<accession>A0A7T7RFD8</accession>
<dbReference type="InterPro" id="IPR045361">
    <property type="entry name" value="CIS_tube_prot_N"/>
</dbReference>
<sequence length="234" mass="26139">MSLPALEQPKRGYLAQLLTIPPLIYPFQYNPAQISDSRRLNWSTDRTPNKEKGYFRGLTRQLELKGQRFSGSTLKSFKADAERTVSFRFVIDGRELRPGEPARRRDGSGSILGDLAVIRSFAYPQMVDVLKLASGVVDAFSAAAPTGPEPQDEIFFHEPPPLLLVFGSTTVDGVVSELRINETQFNADLDPVRAEVEISMTERVDSLSFMIDTARRIGLAFYDTAYEDIGNVLF</sequence>
<dbReference type="Proteomes" id="UP000595636">
    <property type="component" value="Chromosome"/>
</dbReference>
<keyword evidence="3" id="KW-1185">Reference proteome</keyword>
<dbReference type="AlphaFoldDB" id="A0A7T7RFD8"/>
<dbReference type="Pfam" id="PF19266">
    <property type="entry name" value="CIS_tube"/>
    <property type="match status" value="1"/>
</dbReference>
<dbReference type="EMBL" id="CP066831">
    <property type="protein sequence ID" value="QQM44580.1"/>
    <property type="molecule type" value="Genomic_DNA"/>
</dbReference>
<evidence type="ECO:0000313" key="3">
    <source>
        <dbReference type="Proteomes" id="UP000595636"/>
    </source>
</evidence>
<protein>
    <recommendedName>
        <fullName evidence="1">Contractile injection system tube protein N-terminal domain-containing protein</fullName>
    </recommendedName>
</protein>
<dbReference type="KEGG" id="slf:JEQ17_37695"/>
<organism evidence="2 3">
    <name type="scientific">Streptomyces liliifuscus</name>
    <dbReference type="NCBI Taxonomy" id="2797636"/>
    <lineage>
        <taxon>Bacteria</taxon>
        <taxon>Bacillati</taxon>
        <taxon>Actinomycetota</taxon>
        <taxon>Actinomycetes</taxon>
        <taxon>Kitasatosporales</taxon>
        <taxon>Streptomycetaceae</taxon>
        <taxon>Streptomyces</taxon>
    </lineage>
</organism>
<dbReference type="RefSeq" id="WP_200399426.1">
    <property type="nucleotide sequence ID" value="NZ_CP066831.1"/>
</dbReference>
<gene>
    <name evidence="2" type="ORF">JEQ17_37695</name>
</gene>